<comment type="subcellular location">
    <subcellularLocation>
        <location evidence="1 8">Cell outer membrane</location>
        <topology evidence="1 8">Multi-pass membrane protein</topology>
    </subcellularLocation>
</comment>
<dbReference type="InterPro" id="IPR000531">
    <property type="entry name" value="Beta-barrel_TonB"/>
</dbReference>
<keyword evidence="7 8" id="KW-0998">Cell outer membrane</keyword>
<evidence type="ECO:0000256" key="8">
    <source>
        <dbReference type="PROSITE-ProRule" id="PRU01360"/>
    </source>
</evidence>
<dbReference type="SUPFAM" id="SSF56935">
    <property type="entry name" value="Porins"/>
    <property type="match status" value="1"/>
</dbReference>
<evidence type="ECO:0000256" key="10">
    <source>
        <dbReference type="SAM" id="SignalP"/>
    </source>
</evidence>
<keyword evidence="6 8" id="KW-0472">Membrane</keyword>
<dbReference type="GO" id="GO:0009279">
    <property type="term" value="C:cell outer membrane"/>
    <property type="evidence" value="ECO:0007669"/>
    <property type="project" value="UniProtKB-SubCell"/>
</dbReference>
<dbReference type="PANTHER" id="PTHR47234">
    <property type="match status" value="1"/>
</dbReference>
<keyword evidence="10" id="KW-0732">Signal</keyword>
<dbReference type="Gene3D" id="2.40.170.20">
    <property type="entry name" value="TonB-dependent receptor, beta-barrel domain"/>
    <property type="match status" value="1"/>
</dbReference>
<sequence length="945" mass="98887">MKPIARRTIGQASALAMIAACLAPAPAFANDGGSTGDVDTPLEEIIVTGSRVAAKGMDQPTPVTTVDASFLQAVSPKGMAEGVLELPAFNGSNSRTAGGSAANAGHTYLNLRGLGTNRNLVLLDGRRFVATQDAGAVDINLFPQLLMKRVEVVTGGASAAYGSDAIAGVTNFILDDRLQGMKGLVSQGISRYGDSQTTRTSLAGGTSFLDGKLHIIASFDFTRDTGAEGVNIGGEERGWLSRGQFLINNPNVSSANPASPSNPSLIVGDDVRFPYATNGGLITSGPFAGTQFLPGGRTAPMVFGTNRTAGSMSGGDGATPSGTGSLSTPLNSKVAFTHITYGDKDTLELFADGMYAHTYATNNAGANSYGFNATAYRIFGDNAYLPANIKAQMAPGDSFTMGRWNSDLGIYQKQIETEVYRAVAGLRGRLGQDWSWDAYYQHGTTNGDFTGGHGVITANLYNAVDAVVNPANGQVVCRSSLTNPNNGCVPINLFGAGSPSAAARQYISGSAFANQTINQDVAAGTLRGSPFATPAGDVQMAVGFEHRREGLTQDVPPLATITQTGNGARGFPASLVGTQGGYFLGNSSPVDGSYNVNEGFVEVQIPLVRDASWAESLAFNAAGRLTGYSNAGTVWTYKAGLDYAPNSDVRFRGTVSRDIRAPNLGELYLSQAQTIATVLDRQNGNAAVTAVIQLPGNPALRPEKSDTYTVGVVATPRFLPGVNLSVDYYNIDIKDAIGRLSNQLTVDQCAAGNASVCSLITRSGGSISVISTPNLNLSTLSTRGLDVELEYGSDIGDVFGEPAHATFRALGSYVFQMETTTPGSPAVDRASQTPLQATLSATFDVGPVSAVIQERVVGSRKIDSTYGPSFIANNRIGAVWYTDLNVTYRLTDSLDGLEFFAAANNLFDRDPPLGVTPFGVAASSTLTQFYDVVGLYVTAGVRFNF</sequence>
<dbReference type="Proteomes" id="UP000318050">
    <property type="component" value="Unassembled WGS sequence"/>
</dbReference>
<keyword evidence="13" id="KW-0675">Receptor</keyword>
<feature type="domain" description="TonB-dependent receptor plug" evidence="12">
    <location>
        <begin position="57"/>
        <end position="169"/>
    </location>
</feature>
<dbReference type="InterPro" id="IPR036942">
    <property type="entry name" value="Beta-barrel_TonB_sf"/>
</dbReference>
<evidence type="ECO:0000256" key="5">
    <source>
        <dbReference type="ARBA" id="ARBA00023077"/>
    </source>
</evidence>
<evidence type="ECO:0000256" key="3">
    <source>
        <dbReference type="ARBA" id="ARBA00022452"/>
    </source>
</evidence>
<protein>
    <submittedName>
        <fullName evidence="13">TonB-dependent receptor-like protein</fullName>
    </submittedName>
</protein>
<dbReference type="PROSITE" id="PS52016">
    <property type="entry name" value="TONB_DEPENDENT_REC_3"/>
    <property type="match status" value="1"/>
</dbReference>
<evidence type="ECO:0000259" key="11">
    <source>
        <dbReference type="Pfam" id="PF00593"/>
    </source>
</evidence>
<reference evidence="13 14" key="1">
    <citation type="submission" date="2019-06" db="EMBL/GenBank/DDBJ databases">
        <title>Genomic Encyclopedia of Type Strains, Phase IV (KMG-V): Genome sequencing to study the core and pangenomes of soil and plant-associated prokaryotes.</title>
        <authorList>
            <person name="Whitman W."/>
        </authorList>
    </citation>
    <scope>NUCLEOTIDE SEQUENCE [LARGE SCALE GENOMIC DNA]</scope>
    <source>
        <strain evidence="13 14">BR 11140</strain>
    </source>
</reference>
<proteinExistence type="inferred from homology"/>
<keyword evidence="4 8" id="KW-0812">Transmembrane</keyword>
<evidence type="ECO:0000256" key="2">
    <source>
        <dbReference type="ARBA" id="ARBA00022448"/>
    </source>
</evidence>
<evidence type="ECO:0000256" key="9">
    <source>
        <dbReference type="RuleBase" id="RU003357"/>
    </source>
</evidence>
<dbReference type="EMBL" id="VITT01000023">
    <property type="protein sequence ID" value="TWB50668.1"/>
    <property type="molecule type" value="Genomic_DNA"/>
</dbReference>
<name>A0A560HVJ5_9PROT</name>
<keyword evidence="2 8" id="KW-0813">Transport</keyword>
<evidence type="ECO:0000256" key="7">
    <source>
        <dbReference type="ARBA" id="ARBA00023237"/>
    </source>
</evidence>
<organism evidence="13 14">
    <name type="scientific">Nitrospirillum amazonense</name>
    <dbReference type="NCBI Taxonomy" id="28077"/>
    <lineage>
        <taxon>Bacteria</taxon>
        <taxon>Pseudomonadati</taxon>
        <taxon>Pseudomonadota</taxon>
        <taxon>Alphaproteobacteria</taxon>
        <taxon>Rhodospirillales</taxon>
        <taxon>Azospirillaceae</taxon>
        <taxon>Nitrospirillum</taxon>
    </lineage>
</organism>
<evidence type="ECO:0000256" key="6">
    <source>
        <dbReference type="ARBA" id="ARBA00023136"/>
    </source>
</evidence>
<feature type="domain" description="TonB-dependent receptor-like beta-barrel" evidence="11">
    <location>
        <begin position="367"/>
        <end position="906"/>
    </location>
</feature>
<gene>
    <name evidence="13" type="ORF">FBZ92_12388</name>
</gene>
<feature type="signal peptide" evidence="10">
    <location>
        <begin position="1"/>
        <end position="29"/>
    </location>
</feature>
<keyword evidence="3 8" id="KW-1134">Transmembrane beta strand</keyword>
<evidence type="ECO:0000259" key="12">
    <source>
        <dbReference type="Pfam" id="PF07715"/>
    </source>
</evidence>
<comment type="similarity">
    <text evidence="8 9">Belongs to the TonB-dependent receptor family.</text>
</comment>
<comment type="caution">
    <text evidence="13">The sequence shown here is derived from an EMBL/GenBank/DDBJ whole genome shotgun (WGS) entry which is preliminary data.</text>
</comment>
<dbReference type="Pfam" id="PF00593">
    <property type="entry name" value="TonB_dep_Rec_b-barrel"/>
    <property type="match status" value="1"/>
</dbReference>
<dbReference type="OrthoDB" id="7582244at2"/>
<accession>A0A560HVJ5</accession>
<evidence type="ECO:0000313" key="13">
    <source>
        <dbReference type="EMBL" id="TWB50668.1"/>
    </source>
</evidence>
<evidence type="ECO:0000256" key="4">
    <source>
        <dbReference type="ARBA" id="ARBA00022692"/>
    </source>
</evidence>
<dbReference type="InterPro" id="IPR037066">
    <property type="entry name" value="Plug_dom_sf"/>
</dbReference>
<dbReference type="Gene3D" id="2.170.130.10">
    <property type="entry name" value="TonB-dependent receptor, plug domain"/>
    <property type="match status" value="1"/>
</dbReference>
<dbReference type="AlphaFoldDB" id="A0A560HVJ5"/>
<feature type="chain" id="PRO_5022221372" evidence="10">
    <location>
        <begin position="30"/>
        <end position="945"/>
    </location>
</feature>
<dbReference type="PROSITE" id="PS51257">
    <property type="entry name" value="PROKAR_LIPOPROTEIN"/>
    <property type="match status" value="1"/>
</dbReference>
<keyword evidence="5 9" id="KW-0798">TonB box</keyword>
<dbReference type="InterPro" id="IPR039426">
    <property type="entry name" value="TonB-dep_rcpt-like"/>
</dbReference>
<dbReference type="InterPro" id="IPR012910">
    <property type="entry name" value="Plug_dom"/>
</dbReference>
<evidence type="ECO:0000256" key="1">
    <source>
        <dbReference type="ARBA" id="ARBA00004571"/>
    </source>
</evidence>
<evidence type="ECO:0000313" key="14">
    <source>
        <dbReference type="Proteomes" id="UP000318050"/>
    </source>
</evidence>
<dbReference type="Pfam" id="PF07715">
    <property type="entry name" value="Plug"/>
    <property type="match status" value="1"/>
</dbReference>
<dbReference type="PANTHER" id="PTHR47234:SF3">
    <property type="entry name" value="SECRETIN_TONB SHORT N-TERMINAL DOMAIN-CONTAINING PROTEIN"/>
    <property type="match status" value="1"/>
</dbReference>